<dbReference type="Proteomes" id="UP001162162">
    <property type="component" value="Unassembled WGS sequence"/>
</dbReference>
<comment type="caution">
    <text evidence="1">The sequence shown here is derived from an EMBL/GenBank/DDBJ whole genome shotgun (WGS) entry which is preliminary data.</text>
</comment>
<evidence type="ECO:0000313" key="1">
    <source>
        <dbReference type="EMBL" id="KAJ8961358.1"/>
    </source>
</evidence>
<keyword evidence="2" id="KW-1185">Reference proteome</keyword>
<dbReference type="AlphaFoldDB" id="A0AAV8ZDF0"/>
<proteinExistence type="predicted"/>
<evidence type="ECO:0000313" key="2">
    <source>
        <dbReference type="Proteomes" id="UP001162162"/>
    </source>
</evidence>
<sequence>MIVLKTKEIHKVKQEHIVSEDLTMQKICTKLVPKVLTDAQKEHSVEVCKEQKELCADDPSFLDNVITGDES</sequence>
<reference evidence="1" key="1">
    <citation type="journal article" date="2023" name="Insect Mol. Biol.">
        <title>Genome sequencing provides insights into the evolution of gene families encoding plant cell wall-degrading enzymes in longhorned beetles.</title>
        <authorList>
            <person name="Shin N.R."/>
            <person name="Okamura Y."/>
            <person name="Kirsch R."/>
            <person name="Pauchet Y."/>
        </authorList>
    </citation>
    <scope>NUCLEOTIDE SEQUENCE</scope>
    <source>
        <strain evidence="1">AMC_N1</strain>
    </source>
</reference>
<organism evidence="1 2">
    <name type="scientific">Aromia moschata</name>
    <dbReference type="NCBI Taxonomy" id="1265417"/>
    <lineage>
        <taxon>Eukaryota</taxon>
        <taxon>Metazoa</taxon>
        <taxon>Ecdysozoa</taxon>
        <taxon>Arthropoda</taxon>
        <taxon>Hexapoda</taxon>
        <taxon>Insecta</taxon>
        <taxon>Pterygota</taxon>
        <taxon>Neoptera</taxon>
        <taxon>Endopterygota</taxon>
        <taxon>Coleoptera</taxon>
        <taxon>Polyphaga</taxon>
        <taxon>Cucujiformia</taxon>
        <taxon>Chrysomeloidea</taxon>
        <taxon>Cerambycidae</taxon>
        <taxon>Cerambycinae</taxon>
        <taxon>Callichromatini</taxon>
        <taxon>Aromia</taxon>
    </lineage>
</organism>
<protein>
    <submittedName>
        <fullName evidence="1">Uncharacterized protein</fullName>
    </submittedName>
</protein>
<gene>
    <name evidence="1" type="ORF">NQ318_014601</name>
</gene>
<name>A0AAV8ZDF0_9CUCU</name>
<accession>A0AAV8ZDF0</accession>
<dbReference type="EMBL" id="JAPWTK010000005">
    <property type="protein sequence ID" value="KAJ8961358.1"/>
    <property type="molecule type" value="Genomic_DNA"/>
</dbReference>